<gene>
    <name evidence="1" type="ORF">MNBD_NITROSPIRAE01-124</name>
</gene>
<evidence type="ECO:0000313" key="1">
    <source>
        <dbReference type="EMBL" id="VAX28513.1"/>
    </source>
</evidence>
<dbReference type="Gene3D" id="2.40.160.10">
    <property type="entry name" value="Porin"/>
    <property type="match status" value="1"/>
</dbReference>
<name>A0A3B1CV97_9ZZZZ</name>
<dbReference type="InterPro" id="IPR010870">
    <property type="entry name" value="Porin_O/P"/>
</dbReference>
<sequence>MGKNKRNFRFILSAMLVFQVAMFASLSSKAHAGGKIDLGDNRFLNIGMGLRSSISTAENAAPNGTSNSKNFSLENMRLYMSGQLYDNITFEFNTDYESGTSEDLRVLDAVIKFAFSETFNIWAGRFLPPSDRSNLDGPYYLNAWDFPFVQKYPAIFAGRDDGLAIWGQTGGGMFKYQMGVFEGKGTAPVSAQTGTIPFTPTGGAPTTLPVLGAVSGPNQDDNPLFAGRLTLNLLDPEPGYYNSSTYYGGKDIAAIGLVGMYQEDAVGTAGAAGDFTGWNIDLLLEKDLGGSGVATLEGAYYDYDGDGKALAPSSGDGSEGKGFFALASFLLPNKVGSGSYAGQLQPMVRYQKFENEGMVTGEHTRTDIGLSHIMDGHNARLTLTYSMDDPASGPDADIVKLGFQFQI</sequence>
<accession>A0A3B1CV97</accession>
<organism evidence="1">
    <name type="scientific">hydrothermal vent metagenome</name>
    <dbReference type="NCBI Taxonomy" id="652676"/>
    <lineage>
        <taxon>unclassified sequences</taxon>
        <taxon>metagenomes</taxon>
        <taxon>ecological metagenomes</taxon>
    </lineage>
</organism>
<dbReference type="EMBL" id="UOGF01000039">
    <property type="protein sequence ID" value="VAX28513.1"/>
    <property type="molecule type" value="Genomic_DNA"/>
</dbReference>
<dbReference type="InterPro" id="IPR023614">
    <property type="entry name" value="Porin_dom_sf"/>
</dbReference>
<dbReference type="AlphaFoldDB" id="A0A3B1CV97"/>
<evidence type="ECO:0008006" key="2">
    <source>
        <dbReference type="Google" id="ProtNLM"/>
    </source>
</evidence>
<dbReference type="Pfam" id="PF07396">
    <property type="entry name" value="Porin_O_P"/>
    <property type="match status" value="1"/>
</dbReference>
<proteinExistence type="predicted"/>
<protein>
    <recommendedName>
        <fullName evidence="2">FmdC</fullName>
    </recommendedName>
</protein>
<reference evidence="1" key="1">
    <citation type="submission" date="2018-06" db="EMBL/GenBank/DDBJ databases">
        <authorList>
            <person name="Zhirakovskaya E."/>
        </authorList>
    </citation>
    <scope>NUCLEOTIDE SEQUENCE</scope>
</reference>